<feature type="region of interest" description="Disordered" evidence="1">
    <location>
        <begin position="121"/>
        <end position="149"/>
    </location>
</feature>
<dbReference type="STRING" id="58343.AQJ46_49625"/>
<name>A0A101RK45_9ACTN</name>
<proteinExistence type="predicted"/>
<gene>
    <name evidence="2" type="ORF">AQJ46_49625</name>
</gene>
<organism evidence="2 3">
    <name type="scientific">Streptomyces canus</name>
    <dbReference type="NCBI Taxonomy" id="58343"/>
    <lineage>
        <taxon>Bacteria</taxon>
        <taxon>Bacillati</taxon>
        <taxon>Actinomycetota</taxon>
        <taxon>Actinomycetes</taxon>
        <taxon>Kitasatosporales</taxon>
        <taxon>Streptomycetaceae</taxon>
        <taxon>Streptomyces</taxon>
        <taxon>Streptomyces aurantiacus group</taxon>
    </lineage>
</organism>
<evidence type="ECO:0000313" key="3">
    <source>
        <dbReference type="Proteomes" id="UP000053669"/>
    </source>
</evidence>
<evidence type="ECO:0000256" key="1">
    <source>
        <dbReference type="SAM" id="MobiDB-lite"/>
    </source>
</evidence>
<comment type="caution">
    <text evidence="2">The sequence shown here is derived from an EMBL/GenBank/DDBJ whole genome shotgun (WGS) entry which is preliminary data.</text>
</comment>
<dbReference type="Proteomes" id="UP000053669">
    <property type="component" value="Unassembled WGS sequence"/>
</dbReference>
<protein>
    <submittedName>
        <fullName evidence="2">Uncharacterized protein</fullName>
    </submittedName>
</protein>
<evidence type="ECO:0000313" key="2">
    <source>
        <dbReference type="EMBL" id="KUN54946.1"/>
    </source>
</evidence>
<dbReference type="EMBL" id="LMWU01000082">
    <property type="protein sequence ID" value="KUN54946.1"/>
    <property type="molecule type" value="Genomic_DNA"/>
</dbReference>
<sequence>MDRLLRGELPAGGRCDLKTLATEAGVTRTGFYPKQDRDGTVREGPYQHLGDEFTRRLKALQEAGTVPDPRDAQIQRLKDQNAKLKTRIAARDKAVEDLTAFKQLALSRIAAQHDEIMHLRTPQPASEIPPPTRLTSVPRDRTTVIAPHK</sequence>
<dbReference type="AlphaFoldDB" id="A0A101RK45"/>
<accession>A0A101RK45</accession>
<reference evidence="2 3" key="1">
    <citation type="submission" date="2015-10" db="EMBL/GenBank/DDBJ databases">
        <title>Draft genome sequence of Streptomyces canus DSM 40017, type strain for the species Streptomyces canus.</title>
        <authorList>
            <person name="Ruckert C."/>
            <person name="Winkler A."/>
            <person name="Kalinowski J."/>
            <person name="Kampfer P."/>
            <person name="Glaeser S."/>
        </authorList>
    </citation>
    <scope>NUCLEOTIDE SEQUENCE [LARGE SCALE GENOMIC DNA]</scope>
    <source>
        <strain evidence="2 3">DSM 40017</strain>
    </source>
</reference>